<reference evidence="6 7" key="1">
    <citation type="submission" date="2016-11" db="EMBL/GenBank/DDBJ databases">
        <authorList>
            <person name="Jaros S."/>
            <person name="Januszkiewicz K."/>
            <person name="Wedrychowicz H."/>
        </authorList>
    </citation>
    <scope>NUCLEOTIDE SEQUENCE [LARGE SCALE GENOMIC DNA]</scope>
    <source>
        <strain evidence="6 7">CGMCC 4.2025</strain>
    </source>
</reference>
<dbReference type="Gene3D" id="3.30.590.20">
    <property type="match status" value="1"/>
</dbReference>
<keyword evidence="7" id="KW-1185">Reference proteome</keyword>
<organism evidence="6 7">
    <name type="scientific">Actinacidiphila paucisporea</name>
    <dbReference type="NCBI Taxonomy" id="310782"/>
    <lineage>
        <taxon>Bacteria</taxon>
        <taxon>Bacillati</taxon>
        <taxon>Actinomycetota</taxon>
        <taxon>Actinomycetes</taxon>
        <taxon>Kitasatosporales</taxon>
        <taxon>Streptomycetaceae</taxon>
        <taxon>Actinacidiphila</taxon>
    </lineage>
</organism>
<evidence type="ECO:0000256" key="3">
    <source>
        <dbReference type="ARBA" id="ARBA00022840"/>
    </source>
</evidence>
<dbReference type="EMBL" id="FRBI01000014">
    <property type="protein sequence ID" value="SHM80884.1"/>
    <property type="molecule type" value="Genomic_DNA"/>
</dbReference>
<dbReference type="PANTHER" id="PTHR36510">
    <property type="entry name" value="GLUTAMATE--CYSTEINE LIGASE 2-RELATED"/>
    <property type="match status" value="1"/>
</dbReference>
<protein>
    <recommendedName>
        <fullName evidence="5">Putative glutamate--cysteine ligase 2</fullName>
        <ecNumber evidence="5">6.3.2.2</ecNumber>
    </recommendedName>
    <alternativeName>
        <fullName evidence="5">Gamma-glutamylcysteine synthetase 2</fullName>
        <shortName evidence="5">GCS 2</shortName>
        <shortName evidence="5">Gamma-GCS 2</shortName>
    </alternativeName>
</protein>
<sequence length="367" mass="39076">MTTGVTLGVEEEYLLLDRRTGLPAPRVGELQKAAEREPGLERDEIDTELLQAMVEVATPVCSGLDEVAAHLARFRQTVGAAARRVDCRLAATGGAPLMAEAAVPVTGTQRYREMRATAAQLVDEQLICGMHVHVAVPDRDAGAAALGRLRPWLQVLVALGANSPFWDGGDTGFASWRTVVFGRWPVSGPPPFFSGAAHYEERVGALLGTGVIADRHQLYWHARLSDEYPTLEVRAPDVQLDVESAVTIAGLTRALVVTALREGRRGSRPLDPPASLLQAAGWHAARHGLNADLVDPRTRTPAPAADVVGTLLDRTTPALKELGDLDRVAAGVQRLLEGGTGAVRQRAALARGGTEELLNLIAPEPAA</sequence>
<dbReference type="InterPro" id="IPR050141">
    <property type="entry name" value="GCL_type2/YbdK_subfam"/>
</dbReference>
<evidence type="ECO:0000256" key="1">
    <source>
        <dbReference type="ARBA" id="ARBA00022598"/>
    </source>
</evidence>
<gene>
    <name evidence="6" type="ORF">SAMN05216499_114150</name>
</gene>
<comment type="similarity">
    <text evidence="5">Belongs to the glutamate--cysteine ligase type 2 family. YbdK subfamily.</text>
</comment>
<keyword evidence="3 5" id="KW-0067">ATP-binding</keyword>
<evidence type="ECO:0000256" key="2">
    <source>
        <dbReference type="ARBA" id="ARBA00022741"/>
    </source>
</evidence>
<keyword evidence="2 5" id="KW-0547">Nucleotide-binding</keyword>
<dbReference type="InterPro" id="IPR011793">
    <property type="entry name" value="YbdK"/>
</dbReference>
<dbReference type="OrthoDB" id="9803842at2"/>
<dbReference type="AlphaFoldDB" id="A0A1M7LS37"/>
<proteinExistence type="inferred from homology"/>
<dbReference type="GO" id="GO:0004357">
    <property type="term" value="F:glutamate-cysteine ligase activity"/>
    <property type="evidence" value="ECO:0007669"/>
    <property type="project" value="UniProtKB-EC"/>
</dbReference>
<dbReference type="Proteomes" id="UP000184111">
    <property type="component" value="Unassembled WGS sequence"/>
</dbReference>
<dbReference type="STRING" id="310782.SAMN05216499_114150"/>
<evidence type="ECO:0000313" key="6">
    <source>
        <dbReference type="EMBL" id="SHM80884.1"/>
    </source>
</evidence>
<dbReference type="EC" id="6.3.2.2" evidence="5"/>
<dbReference type="RefSeq" id="WP_073500611.1">
    <property type="nucleotide sequence ID" value="NZ_FRBI01000014.1"/>
</dbReference>
<keyword evidence="1 5" id="KW-0436">Ligase</keyword>
<evidence type="ECO:0000313" key="7">
    <source>
        <dbReference type="Proteomes" id="UP000184111"/>
    </source>
</evidence>
<comment type="function">
    <text evidence="5">ATP-dependent carboxylate-amine ligase which exhibits weak glutamate--cysteine ligase activity.</text>
</comment>
<dbReference type="HAMAP" id="MF_01609">
    <property type="entry name" value="Glu_cys_ligase_2"/>
    <property type="match status" value="1"/>
</dbReference>
<dbReference type="PANTHER" id="PTHR36510:SF1">
    <property type="entry name" value="GLUTAMATE--CYSTEINE LIGASE 2-RELATED"/>
    <property type="match status" value="1"/>
</dbReference>
<dbReference type="Pfam" id="PF04107">
    <property type="entry name" value="GCS2"/>
    <property type="match status" value="1"/>
</dbReference>
<name>A0A1M7LS37_9ACTN</name>
<dbReference type="NCBIfam" id="TIGR02050">
    <property type="entry name" value="gshA_cyan_rel"/>
    <property type="match status" value="1"/>
</dbReference>
<dbReference type="InterPro" id="IPR006336">
    <property type="entry name" value="GCS2"/>
</dbReference>
<accession>A0A1M7LS37</accession>
<evidence type="ECO:0000256" key="4">
    <source>
        <dbReference type="ARBA" id="ARBA00048819"/>
    </source>
</evidence>
<dbReference type="NCBIfam" id="NF010041">
    <property type="entry name" value="PRK13517.1-1"/>
    <property type="match status" value="1"/>
</dbReference>
<dbReference type="SUPFAM" id="SSF55931">
    <property type="entry name" value="Glutamine synthetase/guanido kinase"/>
    <property type="match status" value="1"/>
</dbReference>
<dbReference type="InterPro" id="IPR014746">
    <property type="entry name" value="Gln_synth/guanido_kin_cat_dom"/>
</dbReference>
<dbReference type="GO" id="GO:0042398">
    <property type="term" value="P:modified amino acid biosynthetic process"/>
    <property type="evidence" value="ECO:0007669"/>
    <property type="project" value="InterPro"/>
</dbReference>
<evidence type="ECO:0000256" key="5">
    <source>
        <dbReference type="HAMAP-Rule" id="MF_01609"/>
    </source>
</evidence>
<comment type="catalytic activity">
    <reaction evidence="4 5">
        <text>L-cysteine + L-glutamate + ATP = gamma-L-glutamyl-L-cysteine + ADP + phosphate + H(+)</text>
        <dbReference type="Rhea" id="RHEA:13285"/>
        <dbReference type="ChEBI" id="CHEBI:15378"/>
        <dbReference type="ChEBI" id="CHEBI:29985"/>
        <dbReference type="ChEBI" id="CHEBI:30616"/>
        <dbReference type="ChEBI" id="CHEBI:35235"/>
        <dbReference type="ChEBI" id="CHEBI:43474"/>
        <dbReference type="ChEBI" id="CHEBI:58173"/>
        <dbReference type="ChEBI" id="CHEBI:456216"/>
        <dbReference type="EC" id="6.3.2.2"/>
    </reaction>
</comment>
<dbReference type="GO" id="GO:0005524">
    <property type="term" value="F:ATP binding"/>
    <property type="evidence" value="ECO:0007669"/>
    <property type="project" value="UniProtKB-KW"/>
</dbReference>